<evidence type="ECO:0000313" key="2">
    <source>
        <dbReference type="EMBL" id="CAI2718335.1"/>
    </source>
</evidence>
<sequence length="292" mass="31490">MEFAFYQVDVFTDQPLAGNPLAVFTDAQGLSAAQMQAIAREMNLSETTFLVPASRPESDFDVRIFTPDKELPFAGHPTLGTAHILYETGKLDASRTEYQFGMKIGAIRVTRSGTVFFMQQPLPQFQPPRSDAAAIAEALGLAVGDLHPDVPAQVVSTGLPALMVPLRNRATAGRIDLNLSRLRDVLGGVEMIYPFSLDPVAPNARVHARGFAPFIGIPEDPATGSVAGAMGSYLVEHKLLDESEWRDFRLEQGLEMGRPSEIRVAIGVADGAIRSVQVGGTARTVIEGCLKL</sequence>
<comment type="similarity">
    <text evidence="1">Belongs to the PhzF family.</text>
</comment>
<dbReference type="InterPro" id="IPR003719">
    <property type="entry name" value="Phenazine_PhzF-like"/>
</dbReference>
<keyword evidence="3" id="KW-1185">Reference proteome</keyword>
<reference evidence="2 3" key="1">
    <citation type="submission" date="2022-09" db="EMBL/GenBank/DDBJ databases">
        <authorList>
            <person name="Kop L."/>
        </authorList>
    </citation>
    <scope>NUCLEOTIDE SEQUENCE [LARGE SCALE GENOMIC DNA]</scope>
    <source>
        <strain evidence="2 3">347</strain>
    </source>
</reference>
<proteinExistence type="inferred from homology"/>
<dbReference type="Pfam" id="PF02567">
    <property type="entry name" value="PhzC-PhzF"/>
    <property type="match status" value="1"/>
</dbReference>
<gene>
    <name evidence="2" type="ORF">NSPWAT_1476</name>
</gene>
<dbReference type="SUPFAM" id="SSF54506">
    <property type="entry name" value="Diaminopimelate epimerase-like"/>
    <property type="match status" value="1"/>
</dbReference>
<name>A0ABM9HDL7_9BACT</name>
<organism evidence="2 3">
    <name type="scientific">Nitrospina watsonii</name>
    <dbReference type="NCBI Taxonomy" id="1323948"/>
    <lineage>
        <taxon>Bacteria</taxon>
        <taxon>Pseudomonadati</taxon>
        <taxon>Nitrospinota/Tectimicrobiota group</taxon>
        <taxon>Nitrospinota</taxon>
        <taxon>Nitrospinia</taxon>
        <taxon>Nitrospinales</taxon>
        <taxon>Nitrospinaceae</taxon>
        <taxon>Nitrospina</taxon>
    </lineage>
</organism>
<dbReference type="PIRSF" id="PIRSF016184">
    <property type="entry name" value="PhzC_PhzF"/>
    <property type="match status" value="1"/>
</dbReference>
<dbReference type="RefSeq" id="WP_282011237.1">
    <property type="nucleotide sequence ID" value="NZ_OX336137.1"/>
</dbReference>
<dbReference type="Gene3D" id="3.10.310.10">
    <property type="entry name" value="Diaminopimelate Epimerase, Chain A, domain 1"/>
    <property type="match status" value="2"/>
</dbReference>
<dbReference type="EMBL" id="OX336137">
    <property type="protein sequence ID" value="CAI2718335.1"/>
    <property type="molecule type" value="Genomic_DNA"/>
</dbReference>
<accession>A0ABM9HDL7</accession>
<dbReference type="Proteomes" id="UP001157733">
    <property type="component" value="Chromosome"/>
</dbReference>
<dbReference type="NCBIfam" id="TIGR00654">
    <property type="entry name" value="PhzF_family"/>
    <property type="match status" value="1"/>
</dbReference>
<dbReference type="PANTHER" id="PTHR13774">
    <property type="entry name" value="PHENAZINE BIOSYNTHESIS PROTEIN"/>
    <property type="match status" value="1"/>
</dbReference>
<protein>
    <submittedName>
        <fullName evidence="2">PhzF family phenazine biosynthesis protein</fullName>
    </submittedName>
</protein>
<evidence type="ECO:0000313" key="3">
    <source>
        <dbReference type="Proteomes" id="UP001157733"/>
    </source>
</evidence>
<evidence type="ECO:0000256" key="1">
    <source>
        <dbReference type="ARBA" id="ARBA00008270"/>
    </source>
</evidence>
<dbReference type="PANTHER" id="PTHR13774:SF32">
    <property type="entry name" value="ANTISENSE-ENHANCING SEQUENCE 1"/>
    <property type="match status" value="1"/>
</dbReference>